<feature type="compositionally biased region" description="Low complexity" evidence="1">
    <location>
        <begin position="185"/>
        <end position="194"/>
    </location>
</feature>
<dbReference type="RefSeq" id="XP_019620331.1">
    <property type="nucleotide sequence ID" value="XM_019764772.1"/>
</dbReference>
<accession>A0A6P4YST2</accession>
<feature type="compositionally biased region" description="Polar residues" evidence="1">
    <location>
        <begin position="1"/>
        <end position="11"/>
    </location>
</feature>
<proteinExistence type="predicted"/>
<dbReference type="AlphaFoldDB" id="A0A6P4YST2"/>
<evidence type="ECO:0000256" key="1">
    <source>
        <dbReference type="SAM" id="MobiDB-lite"/>
    </source>
</evidence>
<feature type="region of interest" description="Disordered" evidence="1">
    <location>
        <begin position="94"/>
        <end position="194"/>
    </location>
</feature>
<gene>
    <name evidence="3" type="primary">LOC109466906</name>
</gene>
<reference evidence="3" key="1">
    <citation type="submission" date="2025-08" db="UniProtKB">
        <authorList>
            <consortium name="RefSeq"/>
        </authorList>
    </citation>
    <scope>IDENTIFICATION</scope>
    <source>
        <tissue evidence="3">Gonad</tissue>
    </source>
</reference>
<name>A0A6P4YST2_BRABE</name>
<feature type="compositionally biased region" description="Low complexity" evidence="1">
    <location>
        <begin position="24"/>
        <end position="69"/>
    </location>
</feature>
<organism evidence="2 3">
    <name type="scientific">Branchiostoma belcheri</name>
    <name type="common">Amphioxus</name>
    <dbReference type="NCBI Taxonomy" id="7741"/>
    <lineage>
        <taxon>Eukaryota</taxon>
        <taxon>Metazoa</taxon>
        <taxon>Chordata</taxon>
        <taxon>Cephalochordata</taxon>
        <taxon>Leptocardii</taxon>
        <taxon>Amphioxiformes</taxon>
        <taxon>Branchiostomatidae</taxon>
        <taxon>Branchiostoma</taxon>
    </lineage>
</organism>
<dbReference type="GeneID" id="109466906"/>
<protein>
    <submittedName>
        <fullName evidence="3">DNA-binding protein K10-like</fullName>
    </submittedName>
</protein>
<feature type="region of interest" description="Disordered" evidence="1">
    <location>
        <begin position="1"/>
        <end position="75"/>
    </location>
</feature>
<sequence length="194" mass="20878">MQQFSNPSQMFPNLPPNAQFPNMSQRFPNPSQQPFPSQQQQFSNMSQQRFPPSSSPNFQSPFPNTSSPNASMAAFINQMQNSAAKAAMSNNANVPPHVLNMREGGRGMNEGPSPLASLSNQVGQVPQPPMPPGMGQQRSPGPNKQQAMPPVSCRARRSSSLRSCATSRVSRDNPLPAGGAGGPQGQPRPRGWQD</sequence>
<dbReference type="Proteomes" id="UP000515135">
    <property type="component" value="Unplaced"/>
</dbReference>
<keyword evidence="2" id="KW-1185">Reference proteome</keyword>
<evidence type="ECO:0000313" key="2">
    <source>
        <dbReference type="Proteomes" id="UP000515135"/>
    </source>
</evidence>
<dbReference type="KEGG" id="bbel:109466906"/>
<evidence type="ECO:0000313" key="3">
    <source>
        <dbReference type="RefSeq" id="XP_019620331.1"/>
    </source>
</evidence>